<sequence length="134" mass="15027">MARIGELYQAADWKTEKHVPVIECADEVAAEEMFDVSVSLGKEIAHPNTTEHHIMWIKVHFKPNEDKFSYDLGSFEFSAHGASVEGPNTGPAYTNHSVVCRIKLKKSGVLFASAYCNIHGLWENSKPINVRQQL</sequence>
<evidence type="ECO:0000256" key="2">
    <source>
        <dbReference type="ARBA" id="ARBA00022448"/>
    </source>
</evidence>
<evidence type="ECO:0000256" key="6">
    <source>
        <dbReference type="ARBA" id="ARBA00023004"/>
    </source>
</evidence>
<dbReference type="InterPro" id="IPR002742">
    <property type="entry name" value="Desulfoferrodoxin_Fe-bd_dom"/>
</dbReference>
<dbReference type="STRING" id="706587.Desti_2658"/>
<keyword evidence="6" id="KW-0408">Iron</keyword>
<accession>I4C6Z6</accession>
<dbReference type="KEGG" id="dti:Desti_2658"/>
<evidence type="ECO:0000259" key="7">
    <source>
        <dbReference type="Pfam" id="PF01880"/>
    </source>
</evidence>
<keyword evidence="3" id="KW-0479">Metal-binding</keyword>
<proteinExistence type="inferred from homology"/>
<dbReference type="AlphaFoldDB" id="I4C6Z6"/>
<dbReference type="NCBIfam" id="TIGR00332">
    <property type="entry name" value="neela_ferrous"/>
    <property type="match status" value="1"/>
</dbReference>
<protein>
    <submittedName>
        <fullName evidence="8">Desulfoferrodoxin ferrous iron-binding domain protein</fullName>
    </submittedName>
</protein>
<dbReference type="InterPro" id="IPR036073">
    <property type="entry name" value="Desulfoferrodoxin_Fe-bd_dom_sf"/>
</dbReference>
<gene>
    <name evidence="8" type="ordered locus">Desti_2658</name>
</gene>
<dbReference type="EMBL" id="CP003360">
    <property type="protein sequence ID" value="AFM25337.1"/>
    <property type="molecule type" value="Genomic_DNA"/>
</dbReference>
<dbReference type="PANTHER" id="PTHR36541">
    <property type="entry name" value="SUPEROXIDE REDUCTASE-RELATED"/>
    <property type="match status" value="1"/>
</dbReference>
<dbReference type="PATRIC" id="fig|706587.4.peg.3038"/>
<keyword evidence="2" id="KW-0813">Transport</keyword>
<reference evidence="9" key="1">
    <citation type="submission" date="2012-06" db="EMBL/GenBank/DDBJ databases">
        <title>Complete sequence of chromosome of Desulfomonile tiedjei DSM 6799.</title>
        <authorList>
            <person name="Lucas S."/>
            <person name="Copeland A."/>
            <person name="Lapidus A."/>
            <person name="Glavina del Rio T."/>
            <person name="Dalin E."/>
            <person name="Tice H."/>
            <person name="Bruce D."/>
            <person name="Goodwin L."/>
            <person name="Pitluck S."/>
            <person name="Peters L."/>
            <person name="Ovchinnikova G."/>
            <person name="Zeytun A."/>
            <person name="Lu M."/>
            <person name="Kyrpides N."/>
            <person name="Mavromatis K."/>
            <person name="Ivanova N."/>
            <person name="Brettin T."/>
            <person name="Detter J.C."/>
            <person name="Han C."/>
            <person name="Larimer F."/>
            <person name="Land M."/>
            <person name="Hauser L."/>
            <person name="Markowitz V."/>
            <person name="Cheng J.-F."/>
            <person name="Hugenholtz P."/>
            <person name="Woyke T."/>
            <person name="Wu D."/>
            <person name="Spring S."/>
            <person name="Schroeder M."/>
            <person name="Brambilla E."/>
            <person name="Klenk H.-P."/>
            <person name="Eisen J.A."/>
        </authorList>
    </citation>
    <scope>NUCLEOTIDE SEQUENCE [LARGE SCALE GENOMIC DNA]</scope>
    <source>
        <strain evidence="9">ATCC 49306 / DSM 6799 / DCB-1</strain>
    </source>
</reference>
<dbReference type="Gene3D" id="2.60.40.730">
    <property type="entry name" value="SOR catalytic domain"/>
    <property type="match status" value="1"/>
</dbReference>
<dbReference type="PANTHER" id="PTHR36541:SF1">
    <property type="entry name" value="SUPEROXIDE REDUCTASE-RELATED"/>
    <property type="match status" value="1"/>
</dbReference>
<dbReference type="OrthoDB" id="9814936at2"/>
<dbReference type="SUPFAM" id="SSF49367">
    <property type="entry name" value="Superoxide reductase-like"/>
    <property type="match status" value="1"/>
</dbReference>
<evidence type="ECO:0000256" key="1">
    <source>
        <dbReference type="ARBA" id="ARBA00005941"/>
    </source>
</evidence>
<evidence type="ECO:0000313" key="8">
    <source>
        <dbReference type="EMBL" id="AFM25337.1"/>
    </source>
</evidence>
<name>I4C6Z6_DESTA</name>
<keyword evidence="5" id="KW-0560">Oxidoreductase</keyword>
<dbReference type="RefSeq" id="WP_014810478.1">
    <property type="nucleotide sequence ID" value="NC_018025.1"/>
</dbReference>
<feature type="domain" description="Desulfoferrodoxin ferrous iron-binding" evidence="7">
    <location>
        <begin position="11"/>
        <end position="124"/>
    </location>
</feature>
<evidence type="ECO:0000256" key="5">
    <source>
        <dbReference type="ARBA" id="ARBA00023002"/>
    </source>
</evidence>
<dbReference type="Pfam" id="PF01880">
    <property type="entry name" value="Desulfoferrodox"/>
    <property type="match status" value="1"/>
</dbReference>
<keyword evidence="9" id="KW-1185">Reference proteome</keyword>
<dbReference type="Proteomes" id="UP000006055">
    <property type="component" value="Chromosome"/>
</dbReference>
<dbReference type="HOGENOM" id="CLU_118960_2_1_7"/>
<dbReference type="eggNOG" id="COG2033">
    <property type="taxonomic scope" value="Bacteria"/>
</dbReference>
<evidence type="ECO:0000313" key="9">
    <source>
        <dbReference type="Proteomes" id="UP000006055"/>
    </source>
</evidence>
<dbReference type="CDD" id="cd03172">
    <property type="entry name" value="SORL_classII"/>
    <property type="match status" value="1"/>
</dbReference>
<dbReference type="GO" id="GO:0005506">
    <property type="term" value="F:iron ion binding"/>
    <property type="evidence" value="ECO:0007669"/>
    <property type="project" value="InterPro"/>
</dbReference>
<evidence type="ECO:0000256" key="4">
    <source>
        <dbReference type="ARBA" id="ARBA00022982"/>
    </source>
</evidence>
<keyword evidence="4" id="KW-0249">Electron transport</keyword>
<evidence type="ECO:0000256" key="3">
    <source>
        <dbReference type="ARBA" id="ARBA00022723"/>
    </source>
</evidence>
<organism evidence="8 9">
    <name type="scientific">Desulfomonile tiedjei (strain ATCC 49306 / DSM 6799 / DCB-1)</name>
    <dbReference type="NCBI Taxonomy" id="706587"/>
    <lineage>
        <taxon>Bacteria</taxon>
        <taxon>Pseudomonadati</taxon>
        <taxon>Thermodesulfobacteriota</taxon>
        <taxon>Desulfomonilia</taxon>
        <taxon>Desulfomonilales</taxon>
        <taxon>Desulfomonilaceae</taxon>
        <taxon>Desulfomonile</taxon>
    </lineage>
</organism>
<dbReference type="InterPro" id="IPR051233">
    <property type="entry name" value="Desulfoferrodoxin_SOR"/>
</dbReference>
<dbReference type="GO" id="GO:0016491">
    <property type="term" value="F:oxidoreductase activity"/>
    <property type="evidence" value="ECO:0007669"/>
    <property type="project" value="UniProtKB-KW"/>
</dbReference>
<comment type="similarity">
    <text evidence="1">Belongs to the desulfoferrodoxin family.</text>
</comment>